<dbReference type="PANTHER" id="PTHR35795:SF1">
    <property type="entry name" value="BIS(5'-NUCLEOSYL)-TETRAPHOSPHATASE, SYMMETRICAL"/>
    <property type="match status" value="1"/>
</dbReference>
<protein>
    <submittedName>
        <fullName evidence="3">HD domain-containing protein</fullName>
    </submittedName>
</protein>
<organism evidence="3 4">
    <name type="scientific">Methanogenium marinum</name>
    <dbReference type="NCBI Taxonomy" id="348610"/>
    <lineage>
        <taxon>Archaea</taxon>
        <taxon>Methanobacteriati</taxon>
        <taxon>Methanobacteriota</taxon>
        <taxon>Stenosarchaea group</taxon>
        <taxon>Methanomicrobia</taxon>
        <taxon>Methanomicrobiales</taxon>
        <taxon>Methanomicrobiaceae</taxon>
        <taxon>Methanogenium</taxon>
    </lineage>
</organism>
<dbReference type="InterPro" id="IPR006674">
    <property type="entry name" value="HD_domain"/>
</dbReference>
<keyword evidence="1" id="KW-0378">Hydrolase</keyword>
<evidence type="ECO:0000313" key="4">
    <source>
        <dbReference type="Proteomes" id="UP001143747"/>
    </source>
</evidence>
<feature type="domain" description="HD" evidence="2">
    <location>
        <begin position="83"/>
        <end position="223"/>
    </location>
</feature>
<reference evidence="3" key="1">
    <citation type="submission" date="2022-01" db="EMBL/GenBank/DDBJ databases">
        <title>Draft genome of Methanogenium marinum DSM 15558.</title>
        <authorList>
            <person name="Chen S.-C."/>
            <person name="You Y.-T."/>
        </authorList>
    </citation>
    <scope>NUCLEOTIDE SEQUENCE</scope>
    <source>
        <strain evidence="3">DSM 15558</strain>
    </source>
</reference>
<dbReference type="PANTHER" id="PTHR35795">
    <property type="entry name" value="SLR1885 PROTEIN"/>
    <property type="match status" value="1"/>
</dbReference>
<dbReference type="CDD" id="cd00077">
    <property type="entry name" value="HDc"/>
    <property type="match status" value="1"/>
</dbReference>
<accession>A0A9Q4KPR8</accession>
<proteinExistence type="predicted"/>
<dbReference type="Pfam" id="PF13286">
    <property type="entry name" value="HD_assoc"/>
    <property type="match status" value="1"/>
</dbReference>
<dbReference type="Pfam" id="PF01966">
    <property type="entry name" value="HD"/>
    <property type="match status" value="1"/>
</dbReference>
<dbReference type="SUPFAM" id="SSF109604">
    <property type="entry name" value="HD-domain/PDEase-like"/>
    <property type="match status" value="1"/>
</dbReference>
<evidence type="ECO:0000259" key="2">
    <source>
        <dbReference type="PROSITE" id="PS51831"/>
    </source>
</evidence>
<evidence type="ECO:0000256" key="1">
    <source>
        <dbReference type="ARBA" id="ARBA00022801"/>
    </source>
</evidence>
<keyword evidence="4" id="KW-1185">Reference proteome</keyword>
<dbReference type="Proteomes" id="UP001143747">
    <property type="component" value="Unassembled WGS sequence"/>
</dbReference>
<evidence type="ECO:0000313" key="3">
    <source>
        <dbReference type="EMBL" id="MDE4908030.1"/>
    </source>
</evidence>
<dbReference type="GO" id="GO:0016787">
    <property type="term" value="F:hydrolase activity"/>
    <property type="evidence" value="ECO:0007669"/>
    <property type="project" value="UniProtKB-KW"/>
</dbReference>
<gene>
    <name evidence="3" type="ORF">L0665_05330</name>
</gene>
<comment type="caution">
    <text evidence="3">The sequence shown here is derived from an EMBL/GenBank/DDBJ whole genome shotgun (WGS) entry which is preliminary data.</text>
</comment>
<dbReference type="Gene3D" id="1.10.3210.10">
    <property type="entry name" value="Hypothetical protein af1432"/>
    <property type="match status" value="1"/>
</dbReference>
<name>A0A9Q4KPR8_9EURY</name>
<dbReference type="InterPro" id="IPR026875">
    <property type="entry name" value="PHydrolase_assoc_dom"/>
</dbReference>
<dbReference type="InterPro" id="IPR003607">
    <property type="entry name" value="HD/PDEase_dom"/>
</dbReference>
<dbReference type="EMBL" id="JAKELO010000002">
    <property type="protein sequence ID" value="MDE4908030.1"/>
    <property type="molecule type" value="Genomic_DNA"/>
</dbReference>
<sequence>MEITDVQLEKITRRQEEKAALLSSHACRDDAAIRRDGGLPEDRIIRPPFFRDVDRIIHSRAFSRYIDKTQVFYLLDNEQITHRAIHIQLVAKIGRTIGRALSLNEDLIEAIALGHDIGHPPYGHFGESCLSTLCKRHQIGPFRHDVQSIQFLDSIEDTNLTLQVLDGILCHNGEVHNTHLAPEPITTREELSRKKEMLLQGGDPAPGTLEGCVVRVADTIAYIGRDLQDAIEIGFLTPSLPDLPKDCRNTFSLTGDYRRFNASIIDTVCRDVIACSFDCGEVRFSPEISACVKALKQYNYEMIYENPVLHAQDPLIKNLYGVLFDRFLRDIEEGRKDSFIYKDFIEAKWVSLAYLNTASPAEMVRDYVAGMTDKYFESIARELLIPKRHFRNHVGKKDE</sequence>
<dbReference type="RefSeq" id="WP_274924668.1">
    <property type="nucleotide sequence ID" value="NZ_JAKELO010000002.1"/>
</dbReference>
<dbReference type="SMART" id="SM00471">
    <property type="entry name" value="HDc"/>
    <property type="match status" value="1"/>
</dbReference>
<dbReference type="AlphaFoldDB" id="A0A9Q4KPR8"/>
<dbReference type="InterPro" id="IPR051094">
    <property type="entry name" value="Diverse_Catalytic_Enzymes"/>
</dbReference>
<dbReference type="PROSITE" id="PS51831">
    <property type="entry name" value="HD"/>
    <property type="match status" value="1"/>
</dbReference>